<name>A0A1M5PAM9_9FLAO</name>
<gene>
    <name evidence="1" type="ORF">SAMN05421866_1737</name>
</gene>
<organism evidence="1 2">
    <name type="scientific">Chryseobacterium oranimense</name>
    <dbReference type="NCBI Taxonomy" id="421058"/>
    <lineage>
        <taxon>Bacteria</taxon>
        <taxon>Pseudomonadati</taxon>
        <taxon>Bacteroidota</taxon>
        <taxon>Flavobacteriia</taxon>
        <taxon>Flavobacteriales</taxon>
        <taxon>Weeksellaceae</taxon>
        <taxon>Chryseobacterium group</taxon>
        <taxon>Chryseobacterium</taxon>
    </lineage>
</organism>
<evidence type="ECO:0000313" key="2">
    <source>
        <dbReference type="Proteomes" id="UP000184047"/>
    </source>
</evidence>
<proteinExistence type="predicted"/>
<accession>A0A1M5PAM9</accession>
<keyword evidence="2" id="KW-1185">Reference proteome</keyword>
<protein>
    <submittedName>
        <fullName evidence="1">Uncharacterized protein</fullName>
    </submittedName>
</protein>
<dbReference type="EMBL" id="FQWT01000002">
    <property type="protein sequence ID" value="SHG98735.1"/>
    <property type="molecule type" value="Genomic_DNA"/>
</dbReference>
<reference evidence="2" key="1">
    <citation type="submission" date="2016-11" db="EMBL/GenBank/DDBJ databases">
        <authorList>
            <person name="Varghese N."/>
            <person name="Submissions S."/>
        </authorList>
    </citation>
    <scope>NUCLEOTIDE SEQUENCE [LARGE SCALE GENOMIC DNA]</scope>
    <source>
        <strain evidence="2">DSM 19055</strain>
    </source>
</reference>
<dbReference type="STRING" id="421058.SAMN05421866_1737"/>
<evidence type="ECO:0000313" key="1">
    <source>
        <dbReference type="EMBL" id="SHG98735.1"/>
    </source>
</evidence>
<sequence length="34" mass="3970">MDWQAFENHNMMRKNNLVPAAGIEFGRSRSFEAD</sequence>
<dbReference type="AlphaFoldDB" id="A0A1M5PAM9"/>
<dbReference type="Proteomes" id="UP000184047">
    <property type="component" value="Unassembled WGS sequence"/>
</dbReference>